<reference evidence="15" key="1">
    <citation type="journal article" date="2014" name="Int. J. Syst. Evol. Microbiol.">
        <title>Complete genome sequence of Corynebacterium casei LMG S-19264T (=DSM 44701T), isolated from a smear-ripened cheese.</title>
        <authorList>
            <consortium name="US DOE Joint Genome Institute (JGI-PGF)"/>
            <person name="Walter F."/>
            <person name="Albersmeier A."/>
            <person name="Kalinowski J."/>
            <person name="Ruckert C."/>
        </authorList>
    </citation>
    <scope>NUCLEOTIDE SEQUENCE</scope>
    <source>
        <strain evidence="15">JCM 30804</strain>
    </source>
</reference>
<dbReference type="CDD" id="cd01559">
    <property type="entry name" value="ADCL_like"/>
    <property type="match status" value="1"/>
</dbReference>
<comment type="catalytic activity">
    <reaction evidence="9">
        <text>4-amino-4-deoxychorismate = 4-aminobenzoate + pyruvate + H(+)</text>
        <dbReference type="Rhea" id="RHEA:16201"/>
        <dbReference type="ChEBI" id="CHEBI:15361"/>
        <dbReference type="ChEBI" id="CHEBI:15378"/>
        <dbReference type="ChEBI" id="CHEBI:17836"/>
        <dbReference type="ChEBI" id="CHEBI:58406"/>
        <dbReference type="EC" id="4.1.3.38"/>
    </reaction>
</comment>
<evidence type="ECO:0000313" key="15">
    <source>
        <dbReference type="EMBL" id="GGI88794.1"/>
    </source>
</evidence>
<comment type="cofactor">
    <cofactor evidence="1 14">
        <name>pyridoxal 5'-phosphate</name>
        <dbReference type="ChEBI" id="CHEBI:597326"/>
    </cofactor>
</comment>
<dbReference type="AlphaFoldDB" id="A0A917ND59"/>
<keyword evidence="5" id="KW-0289">Folate biosynthesis</keyword>
<evidence type="ECO:0000256" key="9">
    <source>
        <dbReference type="ARBA" id="ARBA00049529"/>
    </source>
</evidence>
<dbReference type="GO" id="GO:0046656">
    <property type="term" value="P:folic acid biosynthetic process"/>
    <property type="evidence" value="ECO:0007669"/>
    <property type="project" value="UniProtKB-KW"/>
</dbReference>
<dbReference type="InterPro" id="IPR043131">
    <property type="entry name" value="BCAT-like_N"/>
</dbReference>
<dbReference type="PROSITE" id="PS00770">
    <property type="entry name" value="AA_TRANSFER_CLASS_4"/>
    <property type="match status" value="1"/>
</dbReference>
<proteinExistence type="inferred from homology"/>
<comment type="similarity">
    <text evidence="2 13">Belongs to the class-IV pyridoxal-phosphate-dependent aminotransferase family.</text>
</comment>
<dbReference type="GO" id="GO:0005829">
    <property type="term" value="C:cytosol"/>
    <property type="evidence" value="ECO:0007669"/>
    <property type="project" value="TreeGrafter"/>
</dbReference>
<comment type="function">
    <text evidence="10">Involved in the biosynthesis of p-aminobenzoate (PABA), a precursor of tetrahydrofolate. Converts 4-amino-4-deoxychorismate into 4-aminobenzoate (PABA) and pyruvate.</text>
</comment>
<dbReference type="Gene3D" id="3.20.10.10">
    <property type="entry name" value="D-amino Acid Aminotransferase, subunit A, domain 2"/>
    <property type="match status" value="1"/>
</dbReference>
<dbReference type="NCBIfam" id="NF004761">
    <property type="entry name" value="PRK06092.1"/>
    <property type="match status" value="1"/>
</dbReference>
<keyword evidence="16" id="KW-1185">Reference proteome</keyword>
<sequence>MDALWINGIATDIGAPCIQANDRGLSYGDGLFATMRVSYGKILFLGSHLSRLQQSAHRLGFGWQISQQSQSAMLEAAQQYPNSCLKLMVSRGAGGRGYTPPEQPDLNEIISVQSIPTHYRNWQRSGIALATSSIQLGQQPRLAGIKHLNRLEQVLIKRRPLPQWADDSLALDAKGDVIETSMANIFFIDGQSVITPVLSHSGVSGVMRQQIIEALIELGFDIKMTRIDYLGDRENDTESVGLPQFQHAFITNSLLGCVDVTRIDAQYFQAHPVTEILRRKLNIQL</sequence>
<evidence type="ECO:0000256" key="4">
    <source>
        <dbReference type="ARBA" id="ARBA00022898"/>
    </source>
</evidence>
<evidence type="ECO:0000256" key="14">
    <source>
        <dbReference type="RuleBase" id="RU004516"/>
    </source>
</evidence>
<dbReference type="InterPro" id="IPR036038">
    <property type="entry name" value="Aminotransferase-like"/>
</dbReference>
<dbReference type="InterPro" id="IPR017824">
    <property type="entry name" value="Aminodeoxychorismate_lyase_IV"/>
</dbReference>
<keyword evidence="4 14" id="KW-0663">Pyridoxal phosphate</keyword>
<evidence type="ECO:0000313" key="16">
    <source>
        <dbReference type="Proteomes" id="UP000613743"/>
    </source>
</evidence>
<evidence type="ECO:0000256" key="10">
    <source>
        <dbReference type="ARBA" id="ARBA00054027"/>
    </source>
</evidence>
<accession>A0A917ND59</accession>
<organism evidence="15 16">
    <name type="scientific">Shewanella gelidii</name>
    <dbReference type="NCBI Taxonomy" id="1642821"/>
    <lineage>
        <taxon>Bacteria</taxon>
        <taxon>Pseudomonadati</taxon>
        <taxon>Pseudomonadota</taxon>
        <taxon>Gammaproteobacteria</taxon>
        <taxon>Alteromonadales</taxon>
        <taxon>Shewanellaceae</taxon>
        <taxon>Shewanella</taxon>
    </lineage>
</organism>
<dbReference type="PANTHER" id="PTHR42743">
    <property type="entry name" value="AMINO-ACID AMINOTRANSFERASE"/>
    <property type="match status" value="1"/>
</dbReference>
<dbReference type="FunFam" id="3.20.10.10:FF:000002">
    <property type="entry name" value="D-alanine aminotransferase"/>
    <property type="match status" value="1"/>
</dbReference>
<dbReference type="SUPFAM" id="SSF56752">
    <property type="entry name" value="D-aminoacid aminotransferase-like PLP-dependent enzymes"/>
    <property type="match status" value="1"/>
</dbReference>
<evidence type="ECO:0000256" key="12">
    <source>
        <dbReference type="NCBIfam" id="TIGR03461"/>
    </source>
</evidence>
<dbReference type="InterPro" id="IPR001544">
    <property type="entry name" value="Aminotrans_IV"/>
</dbReference>
<comment type="caution">
    <text evidence="15">The sequence shown here is derived from an EMBL/GenBank/DDBJ whole genome shotgun (WGS) entry which is preliminary data.</text>
</comment>
<dbReference type="GO" id="GO:0008153">
    <property type="term" value="P:4-aminobenzoate biosynthetic process"/>
    <property type="evidence" value="ECO:0007669"/>
    <property type="project" value="UniProtKB-UniRule"/>
</dbReference>
<evidence type="ECO:0000256" key="11">
    <source>
        <dbReference type="ARBA" id="ARBA00069174"/>
    </source>
</evidence>
<dbReference type="NCBIfam" id="TIGR03461">
    <property type="entry name" value="pabC_Proteo"/>
    <property type="match status" value="1"/>
</dbReference>
<reference evidence="15" key="2">
    <citation type="submission" date="2020-09" db="EMBL/GenBank/DDBJ databases">
        <authorList>
            <person name="Sun Q."/>
            <person name="Ohkuma M."/>
        </authorList>
    </citation>
    <scope>NUCLEOTIDE SEQUENCE</scope>
    <source>
        <strain evidence="15">JCM 30804</strain>
    </source>
</reference>
<comment type="pathway">
    <text evidence="7">Cofactor biosynthesis; tetrahydrofolate biosynthesis; 4-aminobenzoate from chorismate: step 2/2.</text>
</comment>
<evidence type="ECO:0000256" key="2">
    <source>
        <dbReference type="ARBA" id="ARBA00009320"/>
    </source>
</evidence>
<dbReference type="EC" id="4.1.3.38" evidence="8 12"/>
<dbReference type="InterPro" id="IPR043132">
    <property type="entry name" value="BCAT-like_C"/>
</dbReference>
<dbReference type="RefSeq" id="WP_188921974.1">
    <property type="nucleotide sequence ID" value="NZ_BMPZ01000009.1"/>
</dbReference>
<comment type="subunit">
    <text evidence="3">Homodimer.</text>
</comment>
<dbReference type="Pfam" id="PF01063">
    <property type="entry name" value="Aminotran_4"/>
    <property type="match status" value="1"/>
</dbReference>
<dbReference type="EMBL" id="BMPZ01000009">
    <property type="protein sequence ID" value="GGI88794.1"/>
    <property type="molecule type" value="Genomic_DNA"/>
</dbReference>
<evidence type="ECO:0000256" key="3">
    <source>
        <dbReference type="ARBA" id="ARBA00011738"/>
    </source>
</evidence>
<protein>
    <recommendedName>
        <fullName evidence="11 12">Aminodeoxychorismate lyase</fullName>
        <ecNumber evidence="8 12">4.1.3.38</ecNumber>
    </recommendedName>
</protein>
<evidence type="ECO:0000256" key="7">
    <source>
        <dbReference type="ARBA" id="ARBA00035633"/>
    </source>
</evidence>
<evidence type="ECO:0000256" key="1">
    <source>
        <dbReference type="ARBA" id="ARBA00001933"/>
    </source>
</evidence>
<dbReference type="InterPro" id="IPR050571">
    <property type="entry name" value="Class-IV_PLP-Dep_Aminotrnsfr"/>
</dbReference>
<evidence type="ECO:0000256" key="5">
    <source>
        <dbReference type="ARBA" id="ARBA00022909"/>
    </source>
</evidence>
<evidence type="ECO:0000256" key="8">
    <source>
        <dbReference type="ARBA" id="ARBA00035676"/>
    </source>
</evidence>
<dbReference type="Gene3D" id="3.30.470.10">
    <property type="match status" value="1"/>
</dbReference>
<dbReference type="GO" id="GO:0030170">
    <property type="term" value="F:pyridoxal phosphate binding"/>
    <property type="evidence" value="ECO:0007669"/>
    <property type="project" value="InterPro"/>
</dbReference>
<dbReference type="PANTHER" id="PTHR42743:SF2">
    <property type="entry name" value="AMINODEOXYCHORISMATE LYASE"/>
    <property type="match status" value="1"/>
</dbReference>
<dbReference type="Proteomes" id="UP000613743">
    <property type="component" value="Unassembled WGS sequence"/>
</dbReference>
<name>A0A917ND59_9GAMM</name>
<keyword evidence="6 15" id="KW-0456">Lyase</keyword>
<evidence type="ECO:0000256" key="6">
    <source>
        <dbReference type="ARBA" id="ARBA00023239"/>
    </source>
</evidence>
<gene>
    <name evidence="15" type="primary">pabC</name>
    <name evidence="15" type="ORF">GCM10009332_27760</name>
</gene>
<evidence type="ECO:0000256" key="13">
    <source>
        <dbReference type="RuleBase" id="RU004106"/>
    </source>
</evidence>
<dbReference type="InterPro" id="IPR018300">
    <property type="entry name" value="Aminotrans_IV_CS"/>
</dbReference>
<dbReference type="GO" id="GO:0008696">
    <property type="term" value="F:4-amino-4-deoxychorismate lyase activity"/>
    <property type="evidence" value="ECO:0007669"/>
    <property type="project" value="UniProtKB-UniRule"/>
</dbReference>